<keyword evidence="5 7" id="KW-0808">Transferase</keyword>
<dbReference type="PANTHER" id="PTHR11579">
    <property type="entry name" value="PROTEIN-L-ISOASPARTATE O-METHYLTRANSFERASE"/>
    <property type="match status" value="1"/>
</dbReference>
<comment type="caution">
    <text evidence="8">The sequence shown here is derived from an EMBL/GenBank/DDBJ whole genome shotgun (WGS) entry which is preliminary data.</text>
</comment>
<dbReference type="GO" id="GO:0004719">
    <property type="term" value="F:protein-L-isoaspartate (D-aspartate) O-methyltransferase activity"/>
    <property type="evidence" value="ECO:0007669"/>
    <property type="project" value="UniProtKB-EC"/>
</dbReference>
<sequence length="230" mass="25898">MIRSGILILALLMTTTNNGQNYQERREEMVKTQLQGRDITDHETLKAMRKVKRHEFVPKKVQHLAYTDGPLPIGYAQTISQPYIVAYMTQQLKPKPHHRVLEIGTGSGYQAAVLAEIVDTVYTIEIVEPLGLRAKETLTRLGYKNVITKIGDGYKGWPEEAPFDAIIVTAGINEVPPPLFDQLAEGGKLIIPVGTRFNMKLILYTKINGKIRHKEKLAVSFVPFTRGDKF</sequence>
<dbReference type="HAMAP" id="MF_00090">
    <property type="entry name" value="PIMT"/>
    <property type="match status" value="1"/>
</dbReference>
<dbReference type="CDD" id="cd02440">
    <property type="entry name" value="AdoMet_MTases"/>
    <property type="match status" value="1"/>
</dbReference>
<dbReference type="EMBL" id="JAIUJR010000005">
    <property type="protein sequence ID" value="MCA0132740.1"/>
    <property type="molecule type" value="Genomic_DNA"/>
</dbReference>
<dbReference type="RefSeq" id="WP_224528543.1">
    <property type="nucleotide sequence ID" value="NZ_JAIUJR010000005.1"/>
</dbReference>
<dbReference type="NCBIfam" id="NF001453">
    <property type="entry name" value="PRK00312.1"/>
    <property type="match status" value="1"/>
</dbReference>
<comment type="subcellular location">
    <subcellularLocation>
        <location evidence="1 7">Cytoplasm</location>
    </subcellularLocation>
</comment>
<dbReference type="Gene3D" id="3.40.50.150">
    <property type="entry name" value="Vaccinia Virus protein VP39"/>
    <property type="match status" value="1"/>
</dbReference>
<reference evidence="9" key="1">
    <citation type="submission" date="2023-07" db="EMBL/GenBank/DDBJ databases">
        <authorList>
            <person name="Yue Y."/>
        </authorList>
    </citation>
    <scope>NUCLEOTIDE SEQUENCE [LARGE SCALE GENOMIC DNA]</scope>
    <source>
        <strain evidence="9">D23</strain>
    </source>
</reference>
<dbReference type="InterPro" id="IPR029063">
    <property type="entry name" value="SAM-dependent_MTases_sf"/>
</dbReference>
<dbReference type="NCBIfam" id="TIGR00080">
    <property type="entry name" value="pimt"/>
    <property type="match status" value="1"/>
</dbReference>
<evidence type="ECO:0000313" key="8">
    <source>
        <dbReference type="EMBL" id="MCA0132740.1"/>
    </source>
</evidence>
<dbReference type="PROSITE" id="PS01279">
    <property type="entry name" value="PCMT"/>
    <property type="match status" value="1"/>
</dbReference>
<comment type="catalytic activity">
    <reaction evidence="7">
        <text>[protein]-L-isoaspartate + S-adenosyl-L-methionine = [protein]-L-isoaspartate alpha-methyl ester + S-adenosyl-L-homocysteine</text>
        <dbReference type="Rhea" id="RHEA:12705"/>
        <dbReference type="Rhea" id="RHEA-COMP:12143"/>
        <dbReference type="Rhea" id="RHEA-COMP:12144"/>
        <dbReference type="ChEBI" id="CHEBI:57856"/>
        <dbReference type="ChEBI" id="CHEBI:59789"/>
        <dbReference type="ChEBI" id="CHEBI:90596"/>
        <dbReference type="ChEBI" id="CHEBI:90598"/>
        <dbReference type="EC" id="2.1.1.77"/>
    </reaction>
</comment>
<keyword evidence="4 7" id="KW-0489">Methyltransferase</keyword>
<keyword evidence="3 7" id="KW-0963">Cytoplasm</keyword>
<evidence type="ECO:0000256" key="5">
    <source>
        <dbReference type="ARBA" id="ARBA00022679"/>
    </source>
</evidence>
<keyword evidence="6 7" id="KW-0949">S-adenosyl-L-methionine</keyword>
<dbReference type="EC" id="2.1.1.77" evidence="7"/>
<comment type="similarity">
    <text evidence="2 7">Belongs to the methyltransferase superfamily. L-isoaspartyl/D-aspartyl protein methyltransferase family.</text>
</comment>
<evidence type="ECO:0000256" key="7">
    <source>
        <dbReference type="HAMAP-Rule" id="MF_00090"/>
    </source>
</evidence>
<evidence type="ECO:0000256" key="6">
    <source>
        <dbReference type="ARBA" id="ARBA00022691"/>
    </source>
</evidence>
<protein>
    <recommendedName>
        <fullName evidence="7">Protein-L-isoaspartate O-methyltransferase</fullName>
        <ecNumber evidence="7">2.1.1.77</ecNumber>
    </recommendedName>
    <alternativeName>
        <fullName evidence="7">L-isoaspartyl protein carboxyl methyltransferase</fullName>
    </alternativeName>
    <alternativeName>
        <fullName evidence="7">Protein L-isoaspartyl methyltransferase</fullName>
    </alternativeName>
    <alternativeName>
        <fullName evidence="7">Protein-beta-aspartate methyltransferase</fullName>
        <shortName evidence="7">PIMT</shortName>
    </alternativeName>
</protein>
<evidence type="ECO:0000313" key="9">
    <source>
        <dbReference type="Proteomes" id="UP001198901"/>
    </source>
</evidence>
<evidence type="ECO:0000256" key="2">
    <source>
        <dbReference type="ARBA" id="ARBA00005369"/>
    </source>
</evidence>
<proteinExistence type="inferred from homology"/>
<dbReference type="Proteomes" id="UP001198901">
    <property type="component" value="Unassembled WGS sequence"/>
</dbReference>
<accession>A0ABS7XRT3</accession>
<keyword evidence="9" id="KW-1185">Reference proteome</keyword>
<gene>
    <name evidence="7" type="primary">pcm</name>
    <name evidence="8" type="ORF">LBU54_09105</name>
</gene>
<dbReference type="PANTHER" id="PTHR11579:SF0">
    <property type="entry name" value="PROTEIN-L-ISOASPARTATE(D-ASPARTATE) O-METHYLTRANSFERASE"/>
    <property type="match status" value="1"/>
</dbReference>
<comment type="function">
    <text evidence="7">Catalyzes the methyl esterification of L-isoaspartyl residues in peptides and proteins that result from spontaneous decomposition of normal L-aspartyl and L-asparaginyl residues. It plays a role in the repair and/or degradation of damaged proteins.</text>
</comment>
<evidence type="ECO:0000256" key="4">
    <source>
        <dbReference type="ARBA" id="ARBA00022603"/>
    </source>
</evidence>
<dbReference type="InterPro" id="IPR000682">
    <property type="entry name" value="PCMT"/>
</dbReference>
<evidence type="ECO:0000256" key="3">
    <source>
        <dbReference type="ARBA" id="ARBA00022490"/>
    </source>
</evidence>
<name>A0ABS7XRT3_9FLAO</name>
<feature type="active site" evidence="7">
    <location>
        <position position="80"/>
    </location>
</feature>
<dbReference type="GO" id="GO:0032259">
    <property type="term" value="P:methylation"/>
    <property type="evidence" value="ECO:0007669"/>
    <property type="project" value="UniProtKB-KW"/>
</dbReference>
<organism evidence="8 9">
    <name type="scientific">Winogradskyella alexanderae</name>
    <dbReference type="NCBI Taxonomy" id="2877123"/>
    <lineage>
        <taxon>Bacteria</taxon>
        <taxon>Pseudomonadati</taxon>
        <taxon>Bacteroidota</taxon>
        <taxon>Flavobacteriia</taxon>
        <taxon>Flavobacteriales</taxon>
        <taxon>Flavobacteriaceae</taxon>
        <taxon>Winogradskyella</taxon>
    </lineage>
</organism>
<dbReference type="Pfam" id="PF01135">
    <property type="entry name" value="PCMT"/>
    <property type="match status" value="1"/>
</dbReference>
<dbReference type="SUPFAM" id="SSF53335">
    <property type="entry name" value="S-adenosyl-L-methionine-dependent methyltransferases"/>
    <property type="match status" value="1"/>
</dbReference>
<evidence type="ECO:0000256" key="1">
    <source>
        <dbReference type="ARBA" id="ARBA00004496"/>
    </source>
</evidence>